<dbReference type="GeneID" id="66074403"/>
<evidence type="ECO:0000313" key="3">
    <source>
        <dbReference type="Proteomes" id="UP001049176"/>
    </source>
</evidence>
<dbReference type="KEGG" id="more:E1B28_005327"/>
<accession>A0A9P8ADW6</accession>
<comment type="caution">
    <text evidence="2">The sequence shown here is derived from an EMBL/GenBank/DDBJ whole genome shotgun (WGS) entry which is preliminary data.</text>
</comment>
<evidence type="ECO:0000256" key="1">
    <source>
        <dbReference type="SAM" id="MobiDB-lite"/>
    </source>
</evidence>
<reference evidence="2" key="1">
    <citation type="journal article" date="2021" name="Genome Biol. Evol.">
        <title>The assembled and annotated genome of the fairy-ring fungus Marasmius oreades.</title>
        <authorList>
            <person name="Hiltunen M."/>
            <person name="Ament-Velasquez S.L."/>
            <person name="Johannesson H."/>
        </authorList>
    </citation>
    <scope>NUCLEOTIDE SEQUENCE</scope>
    <source>
        <strain evidence="2">03SP1</strain>
    </source>
</reference>
<feature type="region of interest" description="Disordered" evidence="1">
    <location>
        <begin position="245"/>
        <end position="266"/>
    </location>
</feature>
<proteinExistence type="predicted"/>
<dbReference type="AlphaFoldDB" id="A0A9P8ADW6"/>
<protein>
    <submittedName>
        <fullName evidence="2">Uncharacterized protein</fullName>
    </submittedName>
</protein>
<organism evidence="2 3">
    <name type="scientific">Marasmius oreades</name>
    <name type="common">fairy-ring Marasmius</name>
    <dbReference type="NCBI Taxonomy" id="181124"/>
    <lineage>
        <taxon>Eukaryota</taxon>
        <taxon>Fungi</taxon>
        <taxon>Dikarya</taxon>
        <taxon>Basidiomycota</taxon>
        <taxon>Agaricomycotina</taxon>
        <taxon>Agaricomycetes</taxon>
        <taxon>Agaricomycetidae</taxon>
        <taxon>Agaricales</taxon>
        <taxon>Marasmiineae</taxon>
        <taxon>Marasmiaceae</taxon>
        <taxon>Marasmius</taxon>
    </lineage>
</organism>
<dbReference type="Proteomes" id="UP001049176">
    <property type="component" value="Chromosome 2"/>
</dbReference>
<evidence type="ECO:0000313" key="2">
    <source>
        <dbReference type="EMBL" id="KAG7098022.1"/>
    </source>
</evidence>
<dbReference type="EMBL" id="CM032182">
    <property type="protein sequence ID" value="KAG7098022.1"/>
    <property type="molecule type" value="Genomic_DNA"/>
</dbReference>
<keyword evidence="3" id="KW-1185">Reference proteome</keyword>
<dbReference type="RefSeq" id="XP_043014492.1">
    <property type="nucleotide sequence ID" value="XM_043149884.1"/>
</dbReference>
<gene>
    <name evidence="2" type="ORF">E1B28_005327</name>
</gene>
<sequence>MPTFYNQPQAMITDSPLKLDSEKPISPCERGVGREFWSWDPYMVMLTRSSEDLEGEMSGNSKISATPQVALNTEADTESEPVATPSTPELQYVSVFPKTSSSSLSYMSSMEETFGASYLESSNSIYHSTSSSFDGDGPVTPNGVSCFDSVIGLGISGPGLMYQGESGYLGSGIVPIHSSTPLPNRHIVSTPPPSQTFIKEIFHTFNPQPHDLDTFEDQTYDFSFDQPVLPRRKVTLTRNLSAPTRTSTLKQLSASRPRSNTPPIWR</sequence>
<dbReference type="OrthoDB" id="3057455at2759"/>
<name>A0A9P8ADW6_9AGAR</name>